<reference evidence="2 3" key="1">
    <citation type="submission" date="2014-11" db="EMBL/GenBank/DDBJ databases">
        <authorList>
            <person name="Wibberg Daniel"/>
        </authorList>
    </citation>
    <scope>NUCLEOTIDE SEQUENCE [LARGE SCALE GENOMIC DNA]</scope>
    <source>
        <strain evidence="2">Rhizoctonia solani AG1-IB 7/3/14</strain>
    </source>
</reference>
<feature type="transmembrane region" description="Helical" evidence="1">
    <location>
        <begin position="39"/>
        <end position="56"/>
    </location>
</feature>
<protein>
    <submittedName>
        <fullName evidence="2">Uncharacterized protein</fullName>
    </submittedName>
</protein>
<organism evidence="2 3">
    <name type="scientific">Thanatephorus cucumeris (strain AG1-IB / isolate 7/3/14)</name>
    <name type="common">Lettuce bottom rot fungus</name>
    <name type="synonym">Rhizoctonia solani</name>
    <dbReference type="NCBI Taxonomy" id="1108050"/>
    <lineage>
        <taxon>Eukaryota</taxon>
        <taxon>Fungi</taxon>
        <taxon>Dikarya</taxon>
        <taxon>Basidiomycota</taxon>
        <taxon>Agaricomycotina</taxon>
        <taxon>Agaricomycetes</taxon>
        <taxon>Cantharellales</taxon>
        <taxon>Ceratobasidiaceae</taxon>
        <taxon>Rhizoctonia</taxon>
        <taxon>Rhizoctonia solani AG-1</taxon>
    </lineage>
</organism>
<accession>A0A0B7FPI6</accession>
<keyword evidence="1" id="KW-0472">Membrane</keyword>
<evidence type="ECO:0000313" key="2">
    <source>
        <dbReference type="EMBL" id="CEL59891.1"/>
    </source>
</evidence>
<dbReference type="EMBL" id="LN679139">
    <property type="protein sequence ID" value="CEL59891.1"/>
    <property type="molecule type" value="Genomic_DNA"/>
</dbReference>
<keyword evidence="1" id="KW-0812">Transmembrane</keyword>
<name>A0A0B7FPI6_THACB</name>
<sequence length="156" mass="16793">MNVGGIIASIYLIPAAFILLALELGYLSSRAGALKHMQPLRIIGLQFVSAMITGVSWQSIDFFIACCVAFGMSIGLMNIVAIYYILWGRHAQEDGLYTWREGSAKSSSSEGGIIFDTKDGEDSALLIRNGSESDVESMRTSQSSLLYGGPTIVSVD</sequence>
<dbReference type="Proteomes" id="UP000059188">
    <property type="component" value="Unassembled WGS sequence"/>
</dbReference>
<proteinExistence type="predicted"/>
<feature type="transmembrane region" description="Helical" evidence="1">
    <location>
        <begin position="62"/>
        <end position="86"/>
    </location>
</feature>
<feature type="transmembrane region" description="Helical" evidence="1">
    <location>
        <begin position="6"/>
        <end position="27"/>
    </location>
</feature>
<dbReference type="OrthoDB" id="3145073at2759"/>
<gene>
    <name evidence="2" type="ORF">RSOLAG1IB_09175</name>
</gene>
<evidence type="ECO:0000313" key="3">
    <source>
        <dbReference type="Proteomes" id="UP000059188"/>
    </source>
</evidence>
<dbReference type="AlphaFoldDB" id="A0A0B7FPI6"/>
<keyword evidence="3" id="KW-1185">Reference proteome</keyword>
<evidence type="ECO:0000256" key="1">
    <source>
        <dbReference type="SAM" id="Phobius"/>
    </source>
</evidence>
<keyword evidence="1" id="KW-1133">Transmembrane helix</keyword>